<evidence type="ECO:0000256" key="5">
    <source>
        <dbReference type="ARBA" id="ARBA00022729"/>
    </source>
</evidence>
<evidence type="ECO:0000256" key="1">
    <source>
        <dbReference type="ARBA" id="ARBA00002591"/>
    </source>
</evidence>
<sequence length="354" mass="38971" precursor="true">MSKIISLLKFITCILISTCFCAYAEKIRDLTSIQGVRDNQLIGYGLIVGLNGTGDQTAQTPFTNQSLYNMLTQLGVTMPLNNNMHLKNTAAVIVTAKLPPFSHSGEKIDVIVSSIGSAKSLKGGILLMTPLKGADNQIYAIAQGNILISDKINFYKNNNFLFPNQENSGRINQGATIEREIKTNFGKRNTINLQLNQEDFSIAQKISDMINLKYPDTATPINSKTIQLNTYPNNTVQVHMLSNIQNIDIPMPFQDAKIIVNPKTGSIVINKEVKLGTCIISHKNLSVIINKLENKNSMNSGFFKKNIINNTFNNANLNNIVQSLNAIGTETNELISILQSMKIAGCLHAKLEIV</sequence>
<keyword evidence="5 7" id="KW-0732">Signal</keyword>
<dbReference type="GO" id="GO:0030288">
    <property type="term" value="C:outer membrane-bounded periplasmic space"/>
    <property type="evidence" value="ECO:0007669"/>
    <property type="project" value="InterPro"/>
</dbReference>
<dbReference type="GO" id="GO:0071973">
    <property type="term" value="P:bacterial-type flagellum-dependent cell motility"/>
    <property type="evidence" value="ECO:0007669"/>
    <property type="project" value="InterPro"/>
</dbReference>
<dbReference type="PRINTS" id="PR01010">
    <property type="entry name" value="FLGPRINGFLGI"/>
</dbReference>
<keyword evidence="6 7" id="KW-0975">Bacterial flagellum</keyword>
<dbReference type="GO" id="GO:0005198">
    <property type="term" value="F:structural molecule activity"/>
    <property type="evidence" value="ECO:0007669"/>
    <property type="project" value="InterPro"/>
</dbReference>
<evidence type="ECO:0000256" key="6">
    <source>
        <dbReference type="ARBA" id="ARBA00023143"/>
    </source>
</evidence>
<keyword evidence="8" id="KW-0969">Cilium</keyword>
<evidence type="ECO:0000313" key="8">
    <source>
        <dbReference type="EMBL" id="AWH90450.1"/>
    </source>
</evidence>
<comment type="subunit">
    <text evidence="4 7">The basal body constitutes a major portion of the flagellar organelle and consists of four rings (L,P,S, and M) mounted on a central rod.</text>
</comment>
<name>A0A2U8DF50_9GAMM</name>
<evidence type="ECO:0000256" key="3">
    <source>
        <dbReference type="ARBA" id="ARBA00008994"/>
    </source>
</evidence>
<protein>
    <recommendedName>
        <fullName evidence="7">Flagellar P-ring protein</fullName>
    </recommendedName>
    <alternativeName>
        <fullName evidence="7">Basal body P-ring protein</fullName>
    </alternativeName>
</protein>
<organism evidence="8 9">
    <name type="scientific">Buchnera aphidicola</name>
    <name type="common">Melanaphis sacchari</name>
    <dbReference type="NCBI Taxonomy" id="2173854"/>
    <lineage>
        <taxon>Bacteria</taxon>
        <taxon>Pseudomonadati</taxon>
        <taxon>Pseudomonadota</taxon>
        <taxon>Gammaproteobacteria</taxon>
        <taxon>Enterobacterales</taxon>
        <taxon>Erwiniaceae</taxon>
        <taxon>Buchnera</taxon>
    </lineage>
</organism>
<evidence type="ECO:0000313" key="9">
    <source>
        <dbReference type="Proteomes" id="UP000244884"/>
    </source>
</evidence>
<dbReference type="PANTHER" id="PTHR30381">
    <property type="entry name" value="FLAGELLAR P-RING PERIPLASMIC PROTEIN FLGI"/>
    <property type="match status" value="1"/>
</dbReference>
<evidence type="ECO:0000256" key="4">
    <source>
        <dbReference type="ARBA" id="ARBA00011439"/>
    </source>
</evidence>
<comment type="subcellular location">
    <subcellularLocation>
        <location evidence="2 7">Bacterial flagellum basal body</location>
    </subcellularLocation>
</comment>
<dbReference type="AlphaFoldDB" id="A0A2U8DF50"/>
<dbReference type="HAMAP" id="MF_00416">
    <property type="entry name" value="FlgI"/>
    <property type="match status" value="1"/>
</dbReference>
<evidence type="ECO:0000256" key="2">
    <source>
        <dbReference type="ARBA" id="ARBA00004117"/>
    </source>
</evidence>
<comment type="similarity">
    <text evidence="3 7">Belongs to the FlgI family.</text>
</comment>
<feature type="chain" id="PRO_5016186139" description="Flagellar P-ring protein" evidence="7">
    <location>
        <begin position="25"/>
        <end position="354"/>
    </location>
</feature>
<proteinExistence type="inferred from homology"/>
<dbReference type="NCBIfam" id="NF003676">
    <property type="entry name" value="PRK05303.1"/>
    <property type="match status" value="1"/>
</dbReference>
<feature type="signal peptide" evidence="7">
    <location>
        <begin position="1"/>
        <end position="24"/>
    </location>
</feature>
<dbReference type="OrthoDB" id="9786431at2"/>
<keyword evidence="8" id="KW-0282">Flagellum</keyword>
<gene>
    <name evidence="7 8" type="primary">flgI</name>
    <name evidence="8" type="ORF">DD681_01320</name>
</gene>
<comment type="function">
    <text evidence="1 7">Assembles around the rod to form the L-ring and probably protects the motor/basal body from shearing forces during rotation.</text>
</comment>
<dbReference type="EMBL" id="CP029161">
    <property type="protein sequence ID" value="AWH90450.1"/>
    <property type="molecule type" value="Genomic_DNA"/>
</dbReference>
<accession>A0A2U8DF50</accession>
<dbReference type="RefSeq" id="WP_158341221.1">
    <property type="nucleotide sequence ID" value="NZ_CP029161.1"/>
</dbReference>
<dbReference type="Proteomes" id="UP000244884">
    <property type="component" value="Chromosome"/>
</dbReference>
<keyword evidence="8" id="KW-0966">Cell projection</keyword>
<dbReference type="PANTHER" id="PTHR30381:SF0">
    <property type="entry name" value="FLAGELLAR P-RING PROTEIN"/>
    <property type="match status" value="1"/>
</dbReference>
<dbReference type="InterPro" id="IPR001782">
    <property type="entry name" value="Flag_FlgI"/>
</dbReference>
<evidence type="ECO:0000256" key="7">
    <source>
        <dbReference type="HAMAP-Rule" id="MF_00416"/>
    </source>
</evidence>
<dbReference type="Pfam" id="PF02119">
    <property type="entry name" value="FlgI"/>
    <property type="match status" value="1"/>
</dbReference>
<dbReference type="GO" id="GO:0009428">
    <property type="term" value="C:bacterial-type flagellum basal body, distal rod, P ring"/>
    <property type="evidence" value="ECO:0007669"/>
    <property type="project" value="InterPro"/>
</dbReference>
<reference evidence="8 9" key="1">
    <citation type="submission" date="2018-04" db="EMBL/GenBank/DDBJ databases">
        <title>Genome sequence of Buchnera aphidicola from Melaphis sacchari.</title>
        <authorList>
            <person name="Geib S.M."/>
            <person name="Palmer N.A."/>
            <person name="Sattler S.E."/>
            <person name="Sarath G."/>
        </authorList>
    </citation>
    <scope>NUCLEOTIDE SEQUENCE [LARGE SCALE GENOMIC DNA]</scope>
    <source>
        <strain evidence="8 9">LSU</strain>
    </source>
</reference>